<dbReference type="InterPro" id="IPR003000">
    <property type="entry name" value="Sirtuin"/>
</dbReference>
<dbReference type="FunFam" id="3.40.50.1220:FF:000038">
    <property type="entry name" value="NAD-dependent protein deacetylase sirtuin-6 isoform X2"/>
    <property type="match status" value="1"/>
</dbReference>
<dbReference type="Proteomes" id="UP001292079">
    <property type="component" value="Unassembled WGS sequence"/>
</dbReference>
<keyword evidence="5" id="KW-0520">NAD</keyword>
<dbReference type="AlphaFoldDB" id="A0AAE2D358"/>
<dbReference type="InterPro" id="IPR050134">
    <property type="entry name" value="NAD-dep_sirtuin_deacylases"/>
</dbReference>
<feature type="binding site" evidence="7">
    <location>
        <position position="144"/>
    </location>
    <ligand>
        <name>Zn(2+)</name>
        <dbReference type="ChEBI" id="CHEBI:29105"/>
    </ligand>
</feature>
<reference evidence="9" key="1">
    <citation type="submission" date="2022-04" db="EMBL/GenBank/DDBJ databases">
        <authorList>
            <person name="Xu L."/>
            <person name="Lv Z."/>
        </authorList>
    </citation>
    <scope>NUCLEOTIDE SEQUENCE</scope>
    <source>
        <strain evidence="9">LV_2022a</strain>
    </source>
</reference>
<evidence type="ECO:0000256" key="7">
    <source>
        <dbReference type="PROSITE-ProRule" id="PRU00236"/>
    </source>
</evidence>
<evidence type="ECO:0000256" key="3">
    <source>
        <dbReference type="ARBA" id="ARBA00022723"/>
    </source>
</evidence>
<dbReference type="EC" id="2.3.1.286" evidence="1"/>
<dbReference type="PROSITE" id="PS50305">
    <property type="entry name" value="SIRTUIN"/>
    <property type="match status" value="1"/>
</dbReference>
<name>A0AAE2D358_SCHME</name>
<dbReference type="PANTHER" id="PTHR11085:SF12">
    <property type="entry name" value="NAD-DEPENDENT PROTEIN DEACYLASE SIRTUIN-6"/>
    <property type="match status" value="1"/>
</dbReference>
<protein>
    <recommendedName>
        <fullName evidence="1">protein acetyllysine N-acetyltransferase</fullName>
        <ecNumber evidence="1">2.3.1.286</ecNumber>
    </recommendedName>
</protein>
<organism evidence="9 10">
    <name type="scientific">Schistosoma mekongi</name>
    <name type="common">Parasitic worm</name>
    <dbReference type="NCBI Taxonomy" id="38744"/>
    <lineage>
        <taxon>Eukaryota</taxon>
        <taxon>Metazoa</taxon>
        <taxon>Spiralia</taxon>
        <taxon>Lophotrochozoa</taxon>
        <taxon>Platyhelminthes</taxon>
        <taxon>Trematoda</taxon>
        <taxon>Digenea</taxon>
        <taxon>Strigeidida</taxon>
        <taxon>Schistosomatoidea</taxon>
        <taxon>Schistosomatidae</taxon>
        <taxon>Schistosoma</taxon>
    </lineage>
</organism>
<feature type="binding site" evidence="7">
    <location>
        <position position="141"/>
    </location>
    <ligand>
        <name>Zn(2+)</name>
        <dbReference type="ChEBI" id="CHEBI:29105"/>
    </ligand>
</feature>
<keyword evidence="2" id="KW-0808">Transferase</keyword>
<comment type="caution">
    <text evidence="9">The sequence shown here is derived from an EMBL/GenBank/DDBJ whole genome shotgun (WGS) entry which is preliminary data.</text>
</comment>
<dbReference type="GO" id="GO:0046969">
    <property type="term" value="F:histone H3K9 deacetylase activity, NAD-dependent"/>
    <property type="evidence" value="ECO:0007669"/>
    <property type="project" value="TreeGrafter"/>
</dbReference>
<sequence>MSVDYASKLSYYPNKGVCGLPEVPDDDAQLNVKLNELANLFRQSTYIVVHTGAGISTSVGIPDFRGPNGVWTLEKIGKKPKLSVPFEKAIPSLAHRALVELEKHDLIKFLVTQNIDGLHLRSGFPRDRLAILHGDIFLESCRACGTAYARLTPSESMGLRQSSVTCSYLKPNSRYCRGKLHDTILDWEDDLPVLDYNLAIEHSKKADLHICIGSSLQMFPAASFPLINIRRTVKGGSTNNVQNSHKNNDSTHNLDSKLVIINLQPTKMAKYATLNINAPADSVMKILCEKLNIVIPPIPQPVDSLYLPTIVLRSMHSRLETSSPWRILPHPSNKCTIQIIQTNNQRMETKIKKDEEMSCLQSAFDSNGSYCIISSEAPKSESTSYLFLSTNVYF</sequence>
<dbReference type="EMBL" id="JALJAT010000005">
    <property type="protein sequence ID" value="KAK4469452.1"/>
    <property type="molecule type" value="Genomic_DNA"/>
</dbReference>
<gene>
    <name evidence="9" type="ORF">MN116_007003</name>
</gene>
<dbReference type="GO" id="GO:0000122">
    <property type="term" value="P:negative regulation of transcription by RNA polymerase II"/>
    <property type="evidence" value="ECO:0007669"/>
    <property type="project" value="TreeGrafter"/>
</dbReference>
<dbReference type="InterPro" id="IPR029035">
    <property type="entry name" value="DHS-like_NAD/FAD-binding_dom"/>
</dbReference>
<keyword evidence="10" id="KW-1185">Reference proteome</keyword>
<proteinExistence type="inferred from homology"/>
<accession>A0AAE2D358</accession>
<dbReference type="GO" id="GO:0046872">
    <property type="term" value="F:metal ion binding"/>
    <property type="evidence" value="ECO:0007669"/>
    <property type="project" value="UniProtKB-KW"/>
</dbReference>
<comment type="similarity">
    <text evidence="6">Belongs to the sirtuin family. Class IV subfamily.</text>
</comment>
<keyword evidence="4 7" id="KW-0862">Zinc</keyword>
<evidence type="ECO:0000256" key="2">
    <source>
        <dbReference type="ARBA" id="ARBA00022679"/>
    </source>
</evidence>
<evidence type="ECO:0000313" key="10">
    <source>
        <dbReference type="Proteomes" id="UP001292079"/>
    </source>
</evidence>
<dbReference type="Gene3D" id="2.20.28.200">
    <property type="match status" value="1"/>
</dbReference>
<feature type="binding site" evidence="7">
    <location>
        <position position="176"/>
    </location>
    <ligand>
        <name>Zn(2+)</name>
        <dbReference type="ChEBI" id="CHEBI:29105"/>
    </ligand>
</feature>
<reference evidence="9" key="2">
    <citation type="journal article" date="2023" name="Infect Dis Poverty">
        <title>Chromosome-scale genome of the human blood fluke Schistosoma mekongi and its implications for public health.</title>
        <authorList>
            <person name="Zhou M."/>
            <person name="Xu L."/>
            <person name="Xu D."/>
            <person name="Chen W."/>
            <person name="Khan J."/>
            <person name="Hu Y."/>
            <person name="Huang H."/>
            <person name="Wei H."/>
            <person name="Zhang Y."/>
            <person name="Chusongsang P."/>
            <person name="Tanasarnprasert K."/>
            <person name="Hu X."/>
            <person name="Limpanont Y."/>
            <person name="Lv Z."/>
        </authorList>
    </citation>
    <scope>NUCLEOTIDE SEQUENCE</scope>
    <source>
        <strain evidence="9">LV_2022a</strain>
    </source>
</reference>
<evidence type="ECO:0000256" key="5">
    <source>
        <dbReference type="ARBA" id="ARBA00023027"/>
    </source>
</evidence>
<dbReference type="Pfam" id="PF02146">
    <property type="entry name" value="SIR2"/>
    <property type="match status" value="1"/>
</dbReference>
<evidence type="ECO:0000256" key="1">
    <source>
        <dbReference type="ARBA" id="ARBA00012928"/>
    </source>
</evidence>
<feature type="domain" description="Deacetylase sirtuin-type" evidence="8">
    <location>
        <begin position="27"/>
        <end position="308"/>
    </location>
</feature>
<evidence type="ECO:0000256" key="4">
    <source>
        <dbReference type="ARBA" id="ARBA00022833"/>
    </source>
</evidence>
<evidence type="ECO:0000256" key="6">
    <source>
        <dbReference type="ARBA" id="ARBA00038170"/>
    </source>
</evidence>
<dbReference type="SUPFAM" id="SSF52467">
    <property type="entry name" value="DHS-like NAD/FAD-binding domain"/>
    <property type="match status" value="1"/>
</dbReference>
<dbReference type="InterPro" id="IPR026590">
    <property type="entry name" value="Ssirtuin_cat_dom"/>
</dbReference>
<dbReference type="GO" id="GO:0003714">
    <property type="term" value="F:transcription corepressor activity"/>
    <property type="evidence" value="ECO:0007669"/>
    <property type="project" value="TreeGrafter"/>
</dbReference>
<dbReference type="GO" id="GO:0005634">
    <property type="term" value="C:nucleus"/>
    <property type="evidence" value="ECO:0007669"/>
    <property type="project" value="TreeGrafter"/>
</dbReference>
<dbReference type="PANTHER" id="PTHR11085">
    <property type="entry name" value="NAD-DEPENDENT PROTEIN DEACYLASE SIRTUIN-5, MITOCHONDRIAL-RELATED"/>
    <property type="match status" value="1"/>
</dbReference>
<evidence type="ECO:0000313" key="9">
    <source>
        <dbReference type="EMBL" id="KAK4469452.1"/>
    </source>
</evidence>
<dbReference type="GO" id="GO:0070403">
    <property type="term" value="F:NAD+ binding"/>
    <property type="evidence" value="ECO:0007669"/>
    <property type="project" value="InterPro"/>
</dbReference>
<feature type="active site" description="Proton acceptor" evidence="7">
    <location>
        <position position="133"/>
    </location>
</feature>
<evidence type="ECO:0000259" key="8">
    <source>
        <dbReference type="PROSITE" id="PS50305"/>
    </source>
</evidence>
<keyword evidence="3 7" id="KW-0479">Metal-binding</keyword>
<feature type="binding site" evidence="7">
    <location>
        <position position="166"/>
    </location>
    <ligand>
        <name>Zn(2+)</name>
        <dbReference type="ChEBI" id="CHEBI:29105"/>
    </ligand>
</feature>
<dbReference type="Gene3D" id="3.40.50.1220">
    <property type="entry name" value="TPP-binding domain"/>
    <property type="match status" value="1"/>
</dbReference>